<evidence type="ECO:0000256" key="1">
    <source>
        <dbReference type="SAM" id="MobiDB-lite"/>
    </source>
</evidence>
<name>A0A6V4K5L8_9EUKA</name>
<organism evidence="3">
    <name type="scientific">Prymnesium polylepis</name>
    <dbReference type="NCBI Taxonomy" id="72548"/>
    <lineage>
        <taxon>Eukaryota</taxon>
        <taxon>Haptista</taxon>
        <taxon>Haptophyta</taxon>
        <taxon>Prymnesiophyceae</taxon>
        <taxon>Prymnesiales</taxon>
        <taxon>Prymnesiaceae</taxon>
        <taxon>Prymnesium</taxon>
    </lineage>
</organism>
<keyword evidence="2" id="KW-0812">Transmembrane</keyword>
<sequence length="227" mass="23691">MKFAGARSGKLIQRPENFSALIEQESRFLNRRAARILAPSGDEIDDIALVESGNVVYVVYVVPSAAHDAAAAGEPAGGASAKEGFAAPMLLTIAIAIGMAALLGARRARTSEARPSAGAAERPTTQQARRLPSDAGAGAVADRPPPASCARPQNQRRKRVAGACAAQVVAPPGSFDEKAAPPAGPRDDAHDEQGVAFADAARRVAIGYRLTLYDTSSEQRSRGRRPQ</sequence>
<reference evidence="3" key="1">
    <citation type="submission" date="2021-01" db="EMBL/GenBank/DDBJ databases">
        <authorList>
            <person name="Corre E."/>
            <person name="Pelletier E."/>
            <person name="Niang G."/>
            <person name="Scheremetjew M."/>
            <person name="Finn R."/>
            <person name="Kale V."/>
            <person name="Holt S."/>
            <person name="Cochrane G."/>
            <person name="Meng A."/>
            <person name="Brown T."/>
            <person name="Cohen L."/>
        </authorList>
    </citation>
    <scope>NUCLEOTIDE SEQUENCE</scope>
    <source>
        <strain evidence="3">UIO037</strain>
    </source>
</reference>
<feature type="region of interest" description="Disordered" evidence="1">
    <location>
        <begin position="111"/>
        <end position="195"/>
    </location>
</feature>
<keyword evidence="2" id="KW-0472">Membrane</keyword>
<feature type="compositionally biased region" description="Basic and acidic residues" evidence="1">
    <location>
        <begin position="175"/>
        <end position="193"/>
    </location>
</feature>
<evidence type="ECO:0000256" key="2">
    <source>
        <dbReference type="SAM" id="Phobius"/>
    </source>
</evidence>
<dbReference type="EMBL" id="HBKO01003043">
    <property type="protein sequence ID" value="CAE2196184.1"/>
    <property type="molecule type" value="Transcribed_RNA"/>
</dbReference>
<evidence type="ECO:0000313" key="3">
    <source>
        <dbReference type="EMBL" id="CAE2196184.1"/>
    </source>
</evidence>
<feature type="transmembrane region" description="Helical" evidence="2">
    <location>
        <begin position="85"/>
        <end position="105"/>
    </location>
</feature>
<keyword evidence="2" id="KW-1133">Transmembrane helix</keyword>
<accession>A0A6V4K5L8</accession>
<gene>
    <name evidence="3" type="ORF">CPOL0286_LOCUS1538</name>
</gene>
<dbReference type="AlphaFoldDB" id="A0A6V4K5L8"/>
<proteinExistence type="predicted"/>
<protein>
    <submittedName>
        <fullName evidence="3">Uncharacterized protein</fullName>
    </submittedName>
</protein>